<dbReference type="KEGG" id="cbr:CBG_25426"/>
<dbReference type="AlphaFoldDB" id="B6IH78"/>
<dbReference type="HOGENOM" id="CLU_3052318_0_0_1"/>
<feature type="compositionally biased region" description="Basic and acidic residues" evidence="1">
    <location>
        <begin position="45"/>
        <end position="54"/>
    </location>
</feature>
<proteinExistence type="predicted"/>
<reference evidence="2 3" key="2">
    <citation type="journal article" date="2011" name="PLoS Genet.">
        <title>Caenorhabditis briggsae recombinant inbred line genotypes reveal inter-strain incompatibility and the evolution of recombination.</title>
        <authorList>
            <person name="Ross J.A."/>
            <person name="Koboldt D.C."/>
            <person name="Staisch J.E."/>
            <person name="Chamberlin H.M."/>
            <person name="Gupta B.P."/>
            <person name="Miller R.D."/>
            <person name="Baird S.E."/>
            <person name="Haag E.S."/>
        </authorList>
    </citation>
    <scope>NUCLEOTIDE SEQUENCE [LARGE SCALE GENOMIC DNA]</scope>
    <source>
        <strain evidence="2 3">AF16</strain>
    </source>
</reference>
<name>B6IH78_CAEBR</name>
<feature type="region of interest" description="Disordered" evidence="1">
    <location>
        <begin position="31"/>
        <end position="54"/>
    </location>
</feature>
<evidence type="ECO:0000313" key="4">
    <source>
        <dbReference type="WormBase" id="CBG25426"/>
    </source>
</evidence>
<dbReference type="RefSeq" id="XP_045098822.1">
    <property type="nucleotide sequence ID" value="XM_045241634.1"/>
</dbReference>
<dbReference type="Proteomes" id="UP000008549">
    <property type="component" value="Unassembled WGS sequence"/>
</dbReference>
<keyword evidence="3" id="KW-1185">Reference proteome</keyword>
<accession>B6IH78</accession>
<protein>
    <submittedName>
        <fullName evidence="2">Protein CBG25426</fullName>
    </submittedName>
</protein>
<dbReference type="GeneID" id="68916916"/>
<dbReference type="InParanoid" id="B6IH78"/>
<organism evidence="2 3">
    <name type="scientific">Caenorhabditis briggsae</name>
    <dbReference type="NCBI Taxonomy" id="6238"/>
    <lineage>
        <taxon>Eukaryota</taxon>
        <taxon>Metazoa</taxon>
        <taxon>Ecdysozoa</taxon>
        <taxon>Nematoda</taxon>
        <taxon>Chromadorea</taxon>
        <taxon>Rhabditida</taxon>
        <taxon>Rhabditina</taxon>
        <taxon>Rhabditomorpha</taxon>
        <taxon>Rhabditoidea</taxon>
        <taxon>Rhabditidae</taxon>
        <taxon>Peloderinae</taxon>
        <taxon>Caenorhabditis</taxon>
    </lineage>
</organism>
<sequence>MPTTSKDLAALWMTSTASSRFQKKWIRKHIDSRSSKETEEEQDLDVDREWRRAN</sequence>
<dbReference type="WormBase" id="CBG25426">
    <property type="protein sequence ID" value="CBP46419"/>
    <property type="gene ID" value="WBGene00086840"/>
</dbReference>
<evidence type="ECO:0000313" key="3">
    <source>
        <dbReference type="Proteomes" id="UP000008549"/>
    </source>
</evidence>
<reference evidence="2 3" key="1">
    <citation type="journal article" date="2003" name="PLoS Biol.">
        <title>The genome sequence of Caenorhabditis briggsae: a platform for comparative genomics.</title>
        <authorList>
            <person name="Stein L.D."/>
            <person name="Bao Z."/>
            <person name="Blasiar D."/>
            <person name="Blumenthal T."/>
            <person name="Brent M.R."/>
            <person name="Chen N."/>
            <person name="Chinwalla A."/>
            <person name="Clarke L."/>
            <person name="Clee C."/>
            <person name="Coghlan A."/>
            <person name="Coulson A."/>
            <person name="D'Eustachio P."/>
            <person name="Fitch D.H."/>
            <person name="Fulton L.A."/>
            <person name="Fulton R.E."/>
            <person name="Griffiths-Jones S."/>
            <person name="Harris T.W."/>
            <person name="Hillier L.W."/>
            <person name="Kamath R."/>
            <person name="Kuwabara P.E."/>
            <person name="Mardis E.R."/>
            <person name="Marra M.A."/>
            <person name="Miner T.L."/>
            <person name="Minx P."/>
            <person name="Mullikin J.C."/>
            <person name="Plumb R.W."/>
            <person name="Rogers J."/>
            <person name="Schein J.E."/>
            <person name="Sohrmann M."/>
            <person name="Spieth J."/>
            <person name="Stajich J.E."/>
            <person name="Wei C."/>
            <person name="Willey D."/>
            <person name="Wilson R.K."/>
            <person name="Durbin R."/>
            <person name="Waterston R.H."/>
        </authorList>
    </citation>
    <scope>NUCLEOTIDE SEQUENCE [LARGE SCALE GENOMIC DNA]</scope>
    <source>
        <strain evidence="2 3">AF16</strain>
    </source>
</reference>
<evidence type="ECO:0000313" key="2">
    <source>
        <dbReference type="EMBL" id="CAR99258.1"/>
    </source>
</evidence>
<dbReference type="CTD" id="68916916"/>
<dbReference type="EMBL" id="HE601079">
    <property type="protein sequence ID" value="CAR99258.1"/>
    <property type="molecule type" value="Genomic_DNA"/>
</dbReference>
<gene>
    <name evidence="2 4" type="ORF">CBG25426</name>
    <name evidence="2" type="ORF">CBG_25426</name>
</gene>
<evidence type="ECO:0000256" key="1">
    <source>
        <dbReference type="SAM" id="MobiDB-lite"/>
    </source>
</evidence>